<keyword evidence="2" id="KW-1185">Reference proteome</keyword>
<accession>A0ABY9KSB2</accession>
<evidence type="ECO:0000313" key="2">
    <source>
        <dbReference type="Proteomes" id="UP001180087"/>
    </source>
</evidence>
<reference evidence="1" key="1">
    <citation type="submission" date="2023-06" db="EMBL/GenBank/DDBJ databases">
        <title>A Treasure from Seagulls: Isolation and Description of Aciduricobacillus qingdaonensis gen. nov., sp. nov., a Rare Obligately Uric Acid-utilizing Member in the Family Bacillaceae.</title>
        <authorList>
            <person name="Liu W."/>
            <person name="Wang B."/>
        </authorList>
    </citation>
    <scope>NUCLEOTIDE SEQUENCE</scope>
    <source>
        <strain evidence="1">44XB</strain>
    </source>
</reference>
<organism evidence="1 2">
    <name type="scientific">Aciduricibacillus chroicocephali</name>
    <dbReference type="NCBI Taxonomy" id="3054939"/>
    <lineage>
        <taxon>Bacteria</taxon>
        <taxon>Bacillati</taxon>
        <taxon>Bacillota</taxon>
        <taxon>Bacilli</taxon>
        <taxon>Bacillales</taxon>
        <taxon>Bacillaceae</taxon>
        <taxon>Aciduricibacillus</taxon>
    </lineage>
</organism>
<sequence>MNSKMQGLLNETVNLEVTGKMDLEGTIIDIGSDTLVVYDGNDYLYIPVTHIQNLTFNNDNDNEIGCPADSPCIDSENINGEFSLKRILMKAVNMFTEVAVIGEQSLYGYITNVKDDYLVFHSPVHKTIYILLDHLKWLIPHPDHGQLYGFANESFLNQSVDTQLASTFENLITEAKGEFVVVNMGESVNHIGKIKSIEGGFIEVQPARASSMYVNMHHIKTLQIVK</sequence>
<dbReference type="RefSeq" id="WP_348025999.1">
    <property type="nucleotide sequence ID" value="NZ_CP129113.1"/>
</dbReference>
<gene>
    <name evidence="1" type="ORF">QR721_08650</name>
</gene>
<dbReference type="Proteomes" id="UP001180087">
    <property type="component" value="Chromosome"/>
</dbReference>
<proteinExistence type="predicted"/>
<protein>
    <submittedName>
        <fullName evidence="1">DUF2642 domain-containing protein</fullName>
    </submittedName>
</protein>
<name>A0ABY9KSB2_9BACI</name>
<evidence type="ECO:0000313" key="1">
    <source>
        <dbReference type="EMBL" id="WLV23713.1"/>
    </source>
</evidence>
<dbReference type="EMBL" id="CP129113">
    <property type="protein sequence ID" value="WLV23713.1"/>
    <property type="molecule type" value="Genomic_DNA"/>
</dbReference>